<comment type="caution">
    <text evidence="7">The sequence shown here is derived from an EMBL/GenBank/DDBJ whole genome shotgun (WGS) entry which is preliminary data.</text>
</comment>
<accession>A0A0R2Q2T2</accession>
<protein>
    <recommendedName>
        <fullName evidence="1">DNA-directed RNA polymerase</fullName>
        <ecNumber evidence="1">2.7.7.6</ecNumber>
    </recommendedName>
</protein>
<reference evidence="7 8" key="1">
    <citation type="submission" date="2015-10" db="EMBL/GenBank/DDBJ databases">
        <title>Metagenome-Assembled Genomes uncover a global brackish microbiome.</title>
        <authorList>
            <person name="Hugerth L.W."/>
            <person name="Larsson J."/>
            <person name="Alneberg J."/>
            <person name="Lindh M.V."/>
            <person name="Legrand C."/>
            <person name="Pinhassi J."/>
            <person name="Andersson A.F."/>
        </authorList>
    </citation>
    <scope>NUCLEOTIDE SEQUENCE [LARGE SCALE GENOMIC DNA]</scope>
    <source>
        <strain evidence="7">BACL2 MAG-120813-bin23</strain>
    </source>
</reference>
<dbReference type="EC" id="2.7.7.6" evidence="1"/>
<evidence type="ECO:0000313" key="7">
    <source>
        <dbReference type="EMBL" id="KRO43552.1"/>
    </source>
</evidence>
<dbReference type="SUPFAM" id="SSF64484">
    <property type="entry name" value="beta and beta-prime subunits of DNA dependent RNA-polymerase"/>
    <property type="match status" value="1"/>
</dbReference>
<evidence type="ECO:0000256" key="3">
    <source>
        <dbReference type="ARBA" id="ARBA00022679"/>
    </source>
</evidence>
<dbReference type="GO" id="GO:0003899">
    <property type="term" value="F:DNA-directed RNA polymerase activity"/>
    <property type="evidence" value="ECO:0007669"/>
    <property type="project" value="UniProtKB-EC"/>
</dbReference>
<keyword evidence="3" id="KW-0808">Transferase</keyword>
<name>A0A0R2Q2T2_9ACTN</name>
<dbReference type="EMBL" id="LIAT01000256">
    <property type="protein sequence ID" value="KRO43552.1"/>
    <property type="molecule type" value="Genomic_DNA"/>
</dbReference>
<gene>
    <name evidence="7" type="ORF">ABR61_05800</name>
</gene>
<dbReference type="Proteomes" id="UP000054212">
    <property type="component" value="Unassembled WGS sequence"/>
</dbReference>
<dbReference type="GO" id="GO:0006351">
    <property type="term" value="P:DNA-templated transcription"/>
    <property type="evidence" value="ECO:0007669"/>
    <property type="project" value="InterPro"/>
</dbReference>
<evidence type="ECO:0000256" key="5">
    <source>
        <dbReference type="ARBA" id="ARBA00023163"/>
    </source>
</evidence>
<evidence type="ECO:0000259" key="6">
    <source>
        <dbReference type="Pfam" id="PF04563"/>
    </source>
</evidence>
<evidence type="ECO:0000313" key="8">
    <source>
        <dbReference type="Proteomes" id="UP000054212"/>
    </source>
</evidence>
<organism evidence="7 8">
    <name type="scientific">Actinobacteria bacterium BACL2 MAG-120813-bin23</name>
    <dbReference type="NCBI Taxonomy" id="1655569"/>
    <lineage>
        <taxon>Bacteria</taxon>
        <taxon>Bacillati</taxon>
        <taxon>Actinomycetota</taxon>
        <taxon>Actinomycetes</taxon>
        <taxon>Actinomycetes incertae sedis</taxon>
        <taxon>ac1 cluster</taxon>
    </lineage>
</organism>
<dbReference type="AlphaFoldDB" id="A0A0R2Q2T2"/>
<evidence type="ECO:0000256" key="4">
    <source>
        <dbReference type="ARBA" id="ARBA00022695"/>
    </source>
</evidence>
<dbReference type="GO" id="GO:0003677">
    <property type="term" value="F:DNA binding"/>
    <property type="evidence" value="ECO:0007669"/>
    <property type="project" value="InterPro"/>
</dbReference>
<dbReference type="GO" id="GO:0000428">
    <property type="term" value="C:DNA-directed RNA polymerase complex"/>
    <property type="evidence" value="ECO:0007669"/>
    <property type="project" value="UniProtKB-KW"/>
</dbReference>
<dbReference type="Gene3D" id="3.90.1100.10">
    <property type="match status" value="1"/>
</dbReference>
<keyword evidence="4" id="KW-0548">Nucleotidyltransferase</keyword>
<proteinExistence type="predicted"/>
<keyword evidence="2" id="KW-0240">DNA-directed RNA polymerase</keyword>
<evidence type="ECO:0000256" key="2">
    <source>
        <dbReference type="ARBA" id="ARBA00022478"/>
    </source>
</evidence>
<dbReference type="Pfam" id="PF04563">
    <property type="entry name" value="RNA_pol_Rpb2_1"/>
    <property type="match status" value="1"/>
</dbReference>
<keyword evidence="5" id="KW-0804">Transcription</keyword>
<evidence type="ECO:0000256" key="1">
    <source>
        <dbReference type="ARBA" id="ARBA00012418"/>
    </source>
</evidence>
<feature type="domain" description="RNA polymerase beta subunit protrusion" evidence="6">
    <location>
        <begin position="87"/>
        <end position="163"/>
    </location>
</feature>
<dbReference type="InterPro" id="IPR007644">
    <property type="entry name" value="RNA_pol_bsu_protrusion"/>
</dbReference>
<sequence length="174" mass="19628">MEGKLLAAKTKSTAPNRISFAKIREPQEVPNLLALQIESFDWLLGNDAWRARLGKNERPDRGEIPKTSGLEEIFEEISPIEDFQGSMSLSFRDHRFEPSKYTIAECKERDITYAAPLFLTAEFTNNVTGEIKSQTVFMGDFPLMTPRGTFVINGTERVVVSQLVRSPCLSRSLV</sequence>